<dbReference type="InterPro" id="IPR015899">
    <property type="entry name" value="UDP-GalPyranose_mutase_C"/>
</dbReference>
<accession>A0ABR7E187</accession>
<evidence type="ECO:0000313" key="8">
    <source>
        <dbReference type="Proteomes" id="UP000644010"/>
    </source>
</evidence>
<evidence type="ECO:0000313" key="7">
    <source>
        <dbReference type="EMBL" id="MBC5643540.1"/>
    </source>
</evidence>
<keyword evidence="4" id="KW-0274">FAD</keyword>
<evidence type="ECO:0000256" key="3">
    <source>
        <dbReference type="ARBA" id="ARBA00022630"/>
    </source>
</evidence>
<keyword evidence="3" id="KW-0285">Flavoprotein</keyword>
<dbReference type="GO" id="GO:0008767">
    <property type="term" value="F:UDP-galactopyranose mutase activity"/>
    <property type="evidence" value="ECO:0007669"/>
    <property type="project" value="UniProtKB-EC"/>
</dbReference>
<evidence type="ECO:0000259" key="6">
    <source>
        <dbReference type="Pfam" id="PF03275"/>
    </source>
</evidence>
<keyword evidence="5 7" id="KW-0413">Isomerase</keyword>
<dbReference type="EC" id="5.4.99.9" evidence="7"/>
<evidence type="ECO:0000256" key="5">
    <source>
        <dbReference type="ARBA" id="ARBA00023235"/>
    </source>
</evidence>
<comment type="caution">
    <text evidence="7">The sequence shown here is derived from an EMBL/GenBank/DDBJ whole genome shotgun (WGS) entry which is preliminary data.</text>
</comment>
<dbReference type="PANTHER" id="PTHR21197:SF0">
    <property type="entry name" value="UDP-GALACTOPYRANOSE MUTASE"/>
    <property type="match status" value="1"/>
</dbReference>
<dbReference type="EMBL" id="JACOOI010000011">
    <property type="protein sequence ID" value="MBC5643540.1"/>
    <property type="molecule type" value="Genomic_DNA"/>
</dbReference>
<dbReference type="Pfam" id="PF13450">
    <property type="entry name" value="NAD_binding_8"/>
    <property type="match status" value="1"/>
</dbReference>
<dbReference type="NCBIfam" id="TIGR00031">
    <property type="entry name" value="UDP-GALP_mutase"/>
    <property type="match status" value="1"/>
</dbReference>
<dbReference type="SUPFAM" id="SSF54373">
    <property type="entry name" value="FAD-linked reductases, C-terminal domain"/>
    <property type="match status" value="1"/>
</dbReference>
<dbReference type="PANTHER" id="PTHR21197">
    <property type="entry name" value="UDP-GALACTOPYRANOSE MUTASE"/>
    <property type="match status" value="1"/>
</dbReference>
<evidence type="ECO:0000256" key="2">
    <source>
        <dbReference type="ARBA" id="ARBA00009321"/>
    </source>
</evidence>
<sequence>MFMYDYLIVGSGLFGSVFAQIMNEYGKKCLVIEKRNHIGGNIYTKEEDGIKIHLYGAHIFHTDNEDVWRYINRFCSFNNFINSPLANYKGNIYNLPFNMNTFNKLWNVITPEDAKNKIQEQCKKYKEITQPSNLEEQALKLCGDDIYYTLIKEYTEKQWGRPANKLPASIIKRVPIRFTYNNNYFNDLYQGIPKDGYSQLINNLLNNIQTYTQTDYFDNKHYFHSIAKKILFTGCIDEYFDFIYGKLDYRSLRFEHIHLNIKDYQGNAVVNYNEAKIPYTRIIEHKHFEFGKQATTIITKEYPLEYTSSEEPYYPINDEKNSTRLNQYKNLAANTSNVIFGGRLGQYAYFDMDDTIAEAISLAKKELLI</sequence>
<comment type="cofactor">
    <cofactor evidence="1">
        <name>FAD</name>
        <dbReference type="ChEBI" id="CHEBI:57692"/>
    </cofactor>
</comment>
<dbReference type="SUPFAM" id="SSF51971">
    <property type="entry name" value="Nucleotide-binding domain"/>
    <property type="match status" value="1"/>
</dbReference>
<organism evidence="7 8">
    <name type="scientific">Parabacteroides segnis</name>
    <dbReference type="NCBI Taxonomy" id="2763058"/>
    <lineage>
        <taxon>Bacteria</taxon>
        <taxon>Pseudomonadati</taxon>
        <taxon>Bacteroidota</taxon>
        <taxon>Bacteroidia</taxon>
        <taxon>Bacteroidales</taxon>
        <taxon>Tannerellaceae</taxon>
        <taxon>Parabacteroides</taxon>
    </lineage>
</organism>
<comment type="similarity">
    <text evidence="2">Belongs to the UDP-galactopyranose/dTDP-fucopyranose mutase family.</text>
</comment>
<dbReference type="Proteomes" id="UP000644010">
    <property type="component" value="Unassembled WGS sequence"/>
</dbReference>
<name>A0ABR7E187_9BACT</name>
<evidence type="ECO:0000256" key="4">
    <source>
        <dbReference type="ARBA" id="ARBA00022827"/>
    </source>
</evidence>
<dbReference type="InterPro" id="IPR004379">
    <property type="entry name" value="UDP-GALP_mutase"/>
</dbReference>
<gene>
    <name evidence="7" type="primary">glf</name>
    <name evidence="7" type="ORF">H8S77_11640</name>
</gene>
<keyword evidence="8" id="KW-1185">Reference proteome</keyword>
<proteinExistence type="inferred from homology"/>
<dbReference type="Gene3D" id="3.40.50.720">
    <property type="entry name" value="NAD(P)-binding Rossmann-like Domain"/>
    <property type="match status" value="3"/>
</dbReference>
<protein>
    <submittedName>
        <fullName evidence="7">UDP-galactopyranose mutase</fullName>
        <ecNumber evidence="7">5.4.99.9</ecNumber>
    </submittedName>
</protein>
<evidence type="ECO:0000256" key="1">
    <source>
        <dbReference type="ARBA" id="ARBA00001974"/>
    </source>
</evidence>
<reference evidence="7 8" key="1">
    <citation type="submission" date="2020-08" db="EMBL/GenBank/DDBJ databases">
        <title>Genome public.</title>
        <authorList>
            <person name="Liu C."/>
            <person name="Sun Q."/>
        </authorList>
    </citation>
    <scope>NUCLEOTIDE SEQUENCE [LARGE SCALE GENOMIC DNA]</scope>
    <source>
        <strain evidence="7 8">BX2</strain>
    </source>
</reference>
<dbReference type="Pfam" id="PF03275">
    <property type="entry name" value="GLF"/>
    <property type="match status" value="1"/>
</dbReference>
<feature type="domain" description="UDP-galactopyranose mutase C-terminal" evidence="6">
    <location>
        <begin position="150"/>
        <end position="349"/>
    </location>
</feature>